<protein>
    <submittedName>
        <fullName evidence="1">Uncharacterized protein</fullName>
    </submittedName>
</protein>
<dbReference type="Gene3D" id="3.40.50.2000">
    <property type="entry name" value="Glycogen Phosphorylase B"/>
    <property type="match status" value="2"/>
</dbReference>
<reference evidence="1" key="1">
    <citation type="submission" date="2020-07" db="EMBL/GenBank/DDBJ databases">
        <title>Genome sequence and genetic diversity analysis of an under-domesticated orphan crop, white fonio (Digitaria exilis).</title>
        <authorList>
            <person name="Bennetzen J.L."/>
            <person name="Chen S."/>
            <person name="Ma X."/>
            <person name="Wang X."/>
            <person name="Yssel A.E.J."/>
            <person name="Chaluvadi S.R."/>
            <person name="Johnson M."/>
            <person name="Gangashetty P."/>
            <person name="Hamidou F."/>
            <person name="Sanogo M.D."/>
            <person name="Zwaenepoel A."/>
            <person name="Wallace J."/>
            <person name="Van De Peer Y."/>
            <person name="Van Deynze A."/>
        </authorList>
    </citation>
    <scope>NUCLEOTIDE SEQUENCE</scope>
    <source>
        <tissue evidence="1">Leaves</tissue>
    </source>
</reference>
<dbReference type="GO" id="GO:0035251">
    <property type="term" value="F:UDP-glucosyltransferase activity"/>
    <property type="evidence" value="ECO:0007669"/>
    <property type="project" value="InterPro"/>
</dbReference>
<evidence type="ECO:0000313" key="1">
    <source>
        <dbReference type="EMBL" id="KAF8683128.1"/>
    </source>
</evidence>
<organism evidence="1 2">
    <name type="scientific">Digitaria exilis</name>
    <dbReference type="NCBI Taxonomy" id="1010633"/>
    <lineage>
        <taxon>Eukaryota</taxon>
        <taxon>Viridiplantae</taxon>
        <taxon>Streptophyta</taxon>
        <taxon>Embryophyta</taxon>
        <taxon>Tracheophyta</taxon>
        <taxon>Spermatophyta</taxon>
        <taxon>Magnoliopsida</taxon>
        <taxon>Liliopsida</taxon>
        <taxon>Poales</taxon>
        <taxon>Poaceae</taxon>
        <taxon>PACMAD clade</taxon>
        <taxon>Panicoideae</taxon>
        <taxon>Panicodae</taxon>
        <taxon>Paniceae</taxon>
        <taxon>Anthephorinae</taxon>
        <taxon>Digitaria</taxon>
    </lineage>
</organism>
<gene>
    <name evidence="1" type="ORF">HU200_044988</name>
</gene>
<accession>A0A835B0Q7</accession>
<dbReference type="PANTHER" id="PTHR48049:SF180">
    <property type="entry name" value="GLYCOSYLTRANSFERASE"/>
    <property type="match status" value="1"/>
</dbReference>
<dbReference type="PANTHER" id="PTHR48049">
    <property type="entry name" value="GLYCOSYLTRANSFERASE"/>
    <property type="match status" value="1"/>
</dbReference>
<evidence type="ECO:0000313" key="2">
    <source>
        <dbReference type="Proteomes" id="UP000636709"/>
    </source>
</evidence>
<dbReference type="OrthoDB" id="5835829at2759"/>
<dbReference type="AlphaFoldDB" id="A0A835B0Q7"/>
<keyword evidence="2" id="KW-1185">Reference proteome</keyword>
<dbReference type="EMBL" id="JACEFO010002103">
    <property type="protein sequence ID" value="KAF8683128.1"/>
    <property type="molecule type" value="Genomic_DNA"/>
</dbReference>
<dbReference type="SUPFAM" id="SSF53756">
    <property type="entry name" value="UDP-Glycosyltransferase/glycogen phosphorylase"/>
    <property type="match status" value="1"/>
</dbReference>
<dbReference type="Proteomes" id="UP000636709">
    <property type="component" value="Unassembled WGS sequence"/>
</dbReference>
<comment type="caution">
    <text evidence="1">The sequence shown here is derived from an EMBL/GenBank/DDBJ whole genome shotgun (WGS) entry which is preliminary data.</text>
</comment>
<sequence>MDAGSSSPSPPLRIVIFPWAVARLAQRLASRGHRVSFVSTPGNLARLPPLRAAVDLVALPLPHVDGLAGGAESTNTVPHGKMGLLFAAFDGLAAPFAEFLAAACADDRRRPHWVILYCLHHWAAAAAGEHKVIISIATTQRLLASLLSVVVIRPGSQILQVPLAMLLPAAAAMAETPAAGVVPRYELERKAQFHIDHGGGMSISQRFAFVFERCAIAAMRSCDEWEPEFFPHVAARLRKHLVVPLGLLPPPSLSVAAGDVDDAMMMRWLDAQTPGSVLYVALGSEVPLPVAQVHELAHGLELAGTRFLWALRKPSAVVVSDAGDILPPGFHERDPHPVGLHHHGLGSTDQHAAVGAFLTHCWQSSLIEHAPHGKKVGLQVARDEDDGSFDRHGVASAEETRGVFVENAMKMQRIAADKELHERYVDEFVKQLRSHTANGTE</sequence>
<proteinExistence type="predicted"/>
<dbReference type="InterPro" id="IPR050481">
    <property type="entry name" value="UDP-glycosyltransf_plant"/>
</dbReference>
<name>A0A835B0Q7_9POAL</name>
<dbReference type="Gramene" id="Dexi9B01G0012510.1">
    <property type="protein sequence ID" value="Dexi9B01G0012510.1:cds"/>
    <property type="gene ID" value="Dexi9B01G0012510"/>
</dbReference>